<comment type="caution">
    <text evidence="1">The sequence shown here is derived from an EMBL/GenBank/DDBJ whole genome shotgun (WGS) entry which is preliminary data.</text>
</comment>
<proteinExistence type="predicted"/>
<name>A0A3A8QRF3_9BACT</name>
<evidence type="ECO:0000313" key="2">
    <source>
        <dbReference type="Proteomes" id="UP000282656"/>
    </source>
</evidence>
<dbReference type="AlphaFoldDB" id="A0A3A8QRF3"/>
<reference evidence="2" key="1">
    <citation type="submission" date="2018-09" db="EMBL/GenBank/DDBJ databases">
        <authorList>
            <person name="Livingstone P.G."/>
            <person name="Whitworth D.E."/>
        </authorList>
    </citation>
    <scope>NUCLEOTIDE SEQUENCE [LARGE SCALE GENOMIC DNA]</scope>
    <source>
        <strain evidence="2">AB047A</strain>
    </source>
</reference>
<protein>
    <submittedName>
        <fullName evidence="1">Uncharacterized protein</fullName>
    </submittedName>
</protein>
<dbReference type="EMBL" id="RAWM01000037">
    <property type="protein sequence ID" value="RKH68955.1"/>
    <property type="molecule type" value="Genomic_DNA"/>
</dbReference>
<gene>
    <name evidence="1" type="ORF">D7X96_16200</name>
</gene>
<sequence>MPGGGQFRTVIYYGPWQCSAQLMTYCQEKCAGRGHVLQGCMWLADVKMDFQGTLVQAGSRFGMAHCCCNYGALTPVQNEAARNRWNKARRGFREEWSRRFGDWPTEADGMPYQGHHIRDLQHGGNPTDWDNLLPFPQDLHEDLLGPYNQCYANQPPWTRVGVDHPYGG</sequence>
<keyword evidence="2" id="KW-1185">Reference proteome</keyword>
<evidence type="ECO:0000313" key="1">
    <source>
        <dbReference type="EMBL" id="RKH68955.1"/>
    </source>
</evidence>
<organism evidence="1 2">
    <name type="scientific">Corallococcus interemptor</name>
    <dbReference type="NCBI Taxonomy" id="2316720"/>
    <lineage>
        <taxon>Bacteria</taxon>
        <taxon>Pseudomonadati</taxon>
        <taxon>Myxococcota</taxon>
        <taxon>Myxococcia</taxon>
        <taxon>Myxococcales</taxon>
        <taxon>Cystobacterineae</taxon>
        <taxon>Myxococcaceae</taxon>
        <taxon>Corallococcus</taxon>
    </lineage>
</organism>
<dbReference type="OrthoDB" id="5499871at2"/>
<accession>A0A3A8QRF3</accession>
<dbReference type="Proteomes" id="UP000282656">
    <property type="component" value="Unassembled WGS sequence"/>
</dbReference>